<name>A0ABZ0UNI3_9RICK</name>
<keyword evidence="2" id="KW-0614">Plasmid</keyword>
<dbReference type="Gene3D" id="3.30.460.10">
    <property type="entry name" value="Beta Polymerase, domain 2"/>
    <property type="match status" value="1"/>
</dbReference>
<accession>A0ABZ0UNI3</accession>
<dbReference type="InterPro" id="IPR043519">
    <property type="entry name" value="NT_sf"/>
</dbReference>
<organism evidence="2 3">
    <name type="scientific">Candidatus Bandiella euplotis</name>
    <dbReference type="NCBI Taxonomy" id="1664265"/>
    <lineage>
        <taxon>Bacteria</taxon>
        <taxon>Pseudomonadati</taxon>
        <taxon>Pseudomonadota</taxon>
        <taxon>Alphaproteobacteria</taxon>
        <taxon>Rickettsiales</taxon>
        <taxon>Candidatus Midichloriaceae</taxon>
        <taxon>Candidatus Bandiella</taxon>
    </lineage>
</organism>
<proteinExistence type="predicted"/>
<dbReference type="CDD" id="cd05403">
    <property type="entry name" value="NT_KNTase_like"/>
    <property type="match status" value="1"/>
</dbReference>
<evidence type="ECO:0000313" key="2">
    <source>
        <dbReference type="EMBL" id="WPX97467.1"/>
    </source>
</evidence>
<keyword evidence="3" id="KW-1185">Reference proteome</keyword>
<sequence>MYIMNSSREAQKEIELGQEDYEILMRVLKKYPYKFYAYGSRVKGKARKYSDLDIYCKERMEDEDMMNLKWDLEESDITIKVDVLHPSICSEEFRELIKEDLVEIKNFILD</sequence>
<dbReference type="InterPro" id="IPR041633">
    <property type="entry name" value="Polbeta"/>
</dbReference>
<reference evidence="2 3" key="1">
    <citation type="submission" date="2022-11" db="EMBL/GenBank/DDBJ databases">
        <title>Host association and intracellularity evolved multiple times independently in the Rickettsiales.</title>
        <authorList>
            <person name="Castelli M."/>
            <person name="Nardi T."/>
            <person name="Gammuto L."/>
            <person name="Bellinzona G."/>
            <person name="Sabaneyeva E."/>
            <person name="Potekhin A."/>
            <person name="Serra V."/>
            <person name="Petroni G."/>
            <person name="Sassera D."/>
        </authorList>
    </citation>
    <scope>NUCLEOTIDE SEQUENCE [LARGE SCALE GENOMIC DNA]</scope>
    <source>
        <strain evidence="2 3">NDG2</strain>
        <plasmid evidence="2 3">unnamed1</plasmid>
    </source>
</reference>
<dbReference type="SUPFAM" id="SSF81301">
    <property type="entry name" value="Nucleotidyltransferase"/>
    <property type="match status" value="1"/>
</dbReference>
<dbReference type="EMBL" id="CP110821">
    <property type="protein sequence ID" value="WPX97467.1"/>
    <property type="molecule type" value="Genomic_DNA"/>
</dbReference>
<protein>
    <submittedName>
        <fullName evidence="2">Nucleotidyltransferase domain-containing protein</fullName>
    </submittedName>
</protein>
<feature type="domain" description="Polymerase beta nucleotidyltransferase" evidence="1">
    <location>
        <begin position="27"/>
        <end position="98"/>
    </location>
</feature>
<geneLocation type="plasmid" evidence="2 3">
    <name>unnamed1</name>
</geneLocation>
<dbReference type="Proteomes" id="UP001327219">
    <property type="component" value="Plasmid unnamed1"/>
</dbReference>
<dbReference type="Pfam" id="PF18765">
    <property type="entry name" value="Polbeta"/>
    <property type="match status" value="1"/>
</dbReference>
<gene>
    <name evidence="2" type="ORF">Bandiella_01627</name>
</gene>
<evidence type="ECO:0000313" key="3">
    <source>
        <dbReference type="Proteomes" id="UP001327219"/>
    </source>
</evidence>
<evidence type="ECO:0000259" key="1">
    <source>
        <dbReference type="Pfam" id="PF18765"/>
    </source>
</evidence>